<dbReference type="InterPro" id="IPR051677">
    <property type="entry name" value="AfsR-DnrI-RedD_regulator"/>
</dbReference>
<evidence type="ECO:0000313" key="2">
    <source>
        <dbReference type="Proteomes" id="UP000238007"/>
    </source>
</evidence>
<reference evidence="1 2" key="1">
    <citation type="submission" date="2018-03" db="EMBL/GenBank/DDBJ databases">
        <title>Genomic Encyclopedia of Archaeal and Bacterial Type Strains, Phase II (KMG-II): from individual species to whole genera.</title>
        <authorList>
            <person name="Goeker M."/>
        </authorList>
    </citation>
    <scope>NUCLEOTIDE SEQUENCE [LARGE SCALE GENOMIC DNA]</scope>
    <source>
        <strain evidence="1 2">DSM 101533</strain>
    </source>
</reference>
<sequence length="616" mass="69131">MIQSFEKHKISKGAALTSHLGTVCKTVDDQNLCRPSEHSADADKRDGYYAKLFVVGPISLTDATGQNRTPRSKKAVALLALLALAPRRQRTRVWLRDKLWSESDERKSSTSLRQVIFELRRDLGGLFDAIIALDRHTITLKDDRLWIDYIAVQQDVSQMSTLNISPDTTLLEGIDIRDEEFENWLLLERQTWVRKSEQLIAARDEAPVNVPQKIDTRQVTVQPTQRTLRISVGILPNIQQGCDTNTAHVADNVLEGIAKNLCELHPLDIYDFRDSSAHSDALAGASDTDYYIRVRALQIRESLTLTFFFYQATRMSLEWSQSIQTSVADVLDWDSYVISGFVTQNVDRISKSITDQAGNIGTHLDQSQVAGYTALNMMFRLDRMALNNAEQLLSSTRDTQNSALFSALRAYSASFKIGENLGIIDATTVSDTVELAQDAQNKNPFNAISLACLGHTMGYVFRDHAMAGALIERALNLNRNQAFVWDHYALHKLYTGDYKAAHSAAQRAVYLGSYSPISYSYDTTLAMTATMLGDHRKAIVSSQNALKKQPKFSAAMRYLLVNLSDTGRMTEAADVYHDLLRIDPDFGDPSVQKERFRLGENPKEADFLEAIKRCSH</sequence>
<dbReference type="RefSeq" id="WP_243394611.1">
    <property type="nucleotide sequence ID" value="NZ_PVTP01000017.1"/>
</dbReference>
<keyword evidence="2" id="KW-1185">Reference proteome</keyword>
<accession>A0A2T0VTL0</accession>
<dbReference type="Proteomes" id="UP000238007">
    <property type="component" value="Unassembled WGS sequence"/>
</dbReference>
<name>A0A2T0VTL0_9RHOB</name>
<organism evidence="1 2">
    <name type="scientific">Yoonia maritima</name>
    <dbReference type="NCBI Taxonomy" id="1435347"/>
    <lineage>
        <taxon>Bacteria</taxon>
        <taxon>Pseudomonadati</taxon>
        <taxon>Pseudomonadota</taxon>
        <taxon>Alphaproteobacteria</taxon>
        <taxon>Rhodobacterales</taxon>
        <taxon>Paracoccaceae</taxon>
        <taxon>Yoonia</taxon>
    </lineage>
</organism>
<dbReference type="SUPFAM" id="SSF48452">
    <property type="entry name" value="TPR-like"/>
    <property type="match status" value="1"/>
</dbReference>
<dbReference type="InterPro" id="IPR016032">
    <property type="entry name" value="Sig_transdc_resp-reg_C-effctor"/>
</dbReference>
<dbReference type="GO" id="GO:0003677">
    <property type="term" value="F:DNA binding"/>
    <property type="evidence" value="ECO:0007669"/>
    <property type="project" value="InterPro"/>
</dbReference>
<dbReference type="SUPFAM" id="SSF46894">
    <property type="entry name" value="C-terminal effector domain of the bipartite response regulators"/>
    <property type="match status" value="1"/>
</dbReference>
<dbReference type="InterPro" id="IPR011990">
    <property type="entry name" value="TPR-like_helical_dom_sf"/>
</dbReference>
<proteinExistence type="predicted"/>
<dbReference type="Gene3D" id="1.10.10.10">
    <property type="entry name" value="Winged helix-like DNA-binding domain superfamily/Winged helix DNA-binding domain"/>
    <property type="match status" value="1"/>
</dbReference>
<dbReference type="EMBL" id="PVTP01000017">
    <property type="protein sequence ID" value="PRY74492.1"/>
    <property type="molecule type" value="Genomic_DNA"/>
</dbReference>
<gene>
    <name evidence="1" type="ORF">CLV80_11710</name>
</gene>
<dbReference type="Gene3D" id="1.25.40.10">
    <property type="entry name" value="Tetratricopeptide repeat domain"/>
    <property type="match status" value="1"/>
</dbReference>
<dbReference type="GO" id="GO:0006355">
    <property type="term" value="P:regulation of DNA-templated transcription"/>
    <property type="evidence" value="ECO:0007669"/>
    <property type="project" value="InterPro"/>
</dbReference>
<dbReference type="InterPro" id="IPR036388">
    <property type="entry name" value="WH-like_DNA-bd_sf"/>
</dbReference>
<protein>
    <submittedName>
        <fullName evidence="1">Uncharacterized protein</fullName>
    </submittedName>
</protein>
<dbReference type="AlphaFoldDB" id="A0A2T0VTL0"/>
<evidence type="ECO:0000313" key="1">
    <source>
        <dbReference type="EMBL" id="PRY74492.1"/>
    </source>
</evidence>
<comment type="caution">
    <text evidence="1">The sequence shown here is derived from an EMBL/GenBank/DDBJ whole genome shotgun (WGS) entry which is preliminary data.</text>
</comment>
<dbReference type="PANTHER" id="PTHR35807">
    <property type="entry name" value="TRANSCRIPTIONAL REGULATOR REDD-RELATED"/>
    <property type="match status" value="1"/>
</dbReference>